<protein>
    <recommendedName>
        <fullName evidence="3">Cupin domain-containing protein</fullName>
    </recommendedName>
</protein>
<comment type="caution">
    <text evidence="1">The sequence shown here is derived from an EMBL/GenBank/DDBJ whole genome shotgun (WGS) entry which is preliminary data.</text>
</comment>
<dbReference type="InterPro" id="IPR014710">
    <property type="entry name" value="RmlC-like_jellyroll"/>
</dbReference>
<reference evidence="1" key="1">
    <citation type="submission" date="2013-04" db="EMBL/GenBank/DDBJ databases">
        <title>The genome sequencing project of 58 acetic acid bacteria.</title>
        <authorList>
            <person name="Okamoto-Kainuma A."/>
            <person name="Ishikawa M."/>
            <person name="Umino S."/>
            <person name="Koizumi Y."/>
            <person name="Shiwa Y."/>
            <person name="Yoshikawa H."/>
            <person name="Matsutani M."/>
            <person name="Matsushita K."/>
        </authorList>
    </citation>
    <scope>NUCLEOTIDE SEQUENCE</scope>
    <source>
        <strain evidence="1">DSM 15669</strain>
    </source>
</reference>
<dbReference type="Proteomes" id="UP001062901">
    <property type="component" value="Unassembled WGS sequence"/>
</dbReference>
<dbReference type="InterPro" id="IPR011051">
    <property type="entry name" value="RmlC_Cupin_sf"/>
</dbReference>
<evidence type="ECO:0000313" key="2">
    <source>
        <dbReference type="Proteomes" id="UP001062901"/>
    </source>
</evidence>
<sequence>MFANASRFLRPVQKPFILILGATLISISSMGLAATVTNKPSFPSLEYWDNWTDAQGVSHLTKCRITSFNPVDEKHPTSLKAVSPKEANADKKSTAPLAMVWTGANRTGSATVTTTVQPPGWKSPWHATKHVEWIVPVAGIYTTQTMDGTRIELNPGDILLNEDGGSIRDSEGHQGHLSTNEGKDASALMVTQFNAPANHTHKACVQK</sequence>
<proteinExistence type="predicted"/>
<keyword evidence="2" id="KW-1185">Reference proteome</keyword>
<dbReference type="RefSeq" id="WP_018980682.1">
    <property type="nucleotide sequence ID" value="NZ_BAQD01000014.1"/>
</dbReference>
<evidence type="ECO:0000313" key="1">
    <source>
        <dbReference type="EMBL" id="GBQ06585.1"/>
    </source>
</evidence>
<gene>
    <name evidence="1" type="ORF">AA15669_0997</name>
</gene>
<organism evidence="1 2">
    <name type="scientific">Saccharibacter floricola DSM 15669</name>
    <dbReference type="NCBI Taxonomy" id="1123227"/>
    <lineage>
        <taxon>Bacteria</taxon>
        <taxon>Pseudomonadati</taxon>
        <taxon>Pseudomonadota</taxon>
        <taxon>Alphaproteobacteria</taxon>
        <taxon>Acetobacterales</taxon>
        <taxon>Acetobacteraceae</taxon>
        <taxon>Saccharibacter</taxon>
    </lineage>
</organism>
<evidence type="ECO:0008006" key="3">
    <source>
        <dbReference type="Google" id="ProtNLM"/>
    </source>
</evidence>
<name>A0ABQ0NYQ3_9PROT</name>
<accession>A0ABQ0NYQ3</accession>
<dbReference type="Gene3D" id="2.60.120.10">
    <property type="entry name" value="Jelly Rolls"/>
    <property type="match status" value="1"/>
</dbReference>
<dbReference type="SUPFAM" id="SSF51182">
    <property type="entry name" value="RmlC-like cupins"/>
    <property type="match status" value="1"/>
</dbReference>
<dbReference type="EMBL" id="BAQD01000014">
    <property type="protein sequence ID" value="GBQ06585.1"/>
    <property type="molecule type" value="Genomic_DNA"/>
</dbReference>